<evidence type="ECO:0000259" key="13">
    <source>
        <dbReference type="PROSITE" id="PS50097"/>
    </source>
</evidence>
<keyword evidence="8" id="KW-0238">DNA-binding</keyword>
<dbReference type="FunFam" id="3.30.160.60:FF:000075">
    <property type="entry name" value="Putative zinc finger protein 536"/>
    <property type="match status" value="1"/>
</dbReference>
<dbReference type="InterPro" id="IPR013087">
    <property type="entry name" value="Znf_C2H2_type"/>
</dbReference>
<dbReference type="GO" id="GO:0003677">
    <property type="term" value="F:DNA binding"/>
    <property type="evidence" value="ECO:0007669"/>
    <property type="project" value="UniProtKB-KW"/>
</dbReference>
<dbReference type="PANTHER" id="PTHR24399:SF54">
    <property type="entry name" value="GASTRULA ZINC FINGER PROTEIN XLCGF26.1-LIKE-RELATED"/>
    <property type="match status" value="1"/>
</dbReference>
<keyword evidence="3" id="KW-0479">Metal-binding</keyword>
<evidence type="ECO:0000256" key="1">
    <source>
        <dbReference type="ARBA" id="ARBA00004123"/>
    </source>
</evidence>
<dbReference type="Proteomes" id="UP001557470">
    <property type="component" value="Unassembled WGS sequence"/>
</dbReference>
<dbReference type="InterPro" id="IPR011333">
    <property type="entry name" value="SKP1/BTB/POZ_sf"/>
</dbReference>
<keyword evidence="4" id="KW-0677">Repeat</keyword>
<evidence type="ECO:0000256" key="4">
    <source>
        <dbReference type="ARBA" id="ARBA00022737"/>
    </source>
</evidence>
<dbReference type="SMART" id="SM00225">
    <property type="entry name" value="BTB"/>
    <property type="match status" value="1"/>
</dbReference>
<evidence type="ECO:0000313" key="15">
    <source>
        <dbReference type="EMBL" id="KAL1020590.1"/>
    </source>
</evidence>
<dbReference type="PROSITE" id="PS50097">
    <property type="entry name" value="BTB"/>
    <property type="match status" value="1"/>
</dbReference>
<evidence type="ECO:0000256" key="11">
    <source>
        <dbReference type="PROSITE-ProRule" id="PRU00042"/>
    </source>
</evidence>
<dbReference type="GO" id="GO:0005634">
    <property type="term" value="C:nucleus"/>
    <property type="evidence" value="ECO:0007669"/>
    <property type="project" value="UniProtKB-SubCell"/>
</dbReference>
<proteinExistence type="inferred from homology"/>
<dbReference type="PROSITE" id="PS50157">
    <property type="entry name" value="ZINC_FINGER_C2H2_2"/>
    <property type="match status" value="11"/>
</dbReference>
<keyword evidence="16" id="KW-1185">Reference proteome</keyword>
<dbReference type="Pfam" id="PF00651">
    <property type="entry name" value="BTB"/>
    <property type="match status" value="1"/>
</dbReference>
<keyword evidence="6" id="KW-0862">Zinc</keyword>
<feature type="domain" description="C2H2-type" evidence="14">
    <location>
        <begin position="401"/>
        <end position="428"/>
    </location>
</feature>
<feature type="compositionally biased region" description="Basic and acidic residues" evidence="12">
    <location>
        <begin position="230"/>
        <end position="242"/>
    </location>
</feature>
<feature type="domain" description="C2H2-type" evidence="14">
    <location>
        <begin position="601"/>
        <end position="628"/>
    </location>
</feature>
<evidence type="ECO:0000256" key="2">
    <source>
        <dbReference type="ARBA" id="ARBA00006991"/>
    </source>
</evidence>
<organism evidence="15 16">
    <name type="scientific">Umbra pygmaea</name>
    <name type="common">Eastern mudminnow</name>
    <dbReference type="NCBI Taxonomy" id="75934"/>
    <lineage>
        <taxon>Eukaryota</taxon>
        <taxon>Metazoa</taxon>
        <taxon>Chordata</taxon>
        <taxon>Craniata</taxon>
        <taxon>Vertebrata</taxon>
        <taxon>Euteleostomi</taxon>
        <taxon>Actinopterygii</taxon>
        <taxon>Neopterygii</taxon>
        <taxon>Teleostei</taxon>
        <taxon>Protacanthopterygii</taxon>
        <taxon>Esociformes</taxon>
        <taxon>Umbridae</taxon>
        <taxon>Umbra</taxon>
    </lineage>
</organism>
<feature type="domain" description="C2H2-type" evidence="14">
    <location>
        <begin position="429"/>
        <end position="457"/>
    </location>
</feature>
<feature type="domain" description="BTB" evidence="13">
    <location>
        <begin position="27"/>
        <end position="94"/>
    </location>
</feature>
<gene>
    <name evidence="15" type="ORF">UPYG_G00002130</name>
</gene>
<feature type="compositionally biased region" description="Basic residues" evidence="12">
    <location>
        <begin position="159"/>
        <end position="169"/>
    </location>
</feature>
<keyword evidence="7" id="KW-0805">Transcription regulation</keyword>
<feature type="domain" description="C2H2-type" evidence="14">
    <location>
        <begin position="458"/>
        <end position="486"/>
    </location>
</feature>
<dbReference type="Pfam" id="PF00096">
    <property type="entry name" value="zf-C2H2"/>
    <property type="match status" value="6"/>
</dbReference>
<evidence type="ECO:0000256" key="6">
    <source>
        <dbReference type="ARBA" id="ARBA00022833"/>
    </source>
</evidence>
<dbReference type="SUPFAM" id="SSF54695">
    <property type="entry name" value="POZ domain"/>
    <property type="match status" value="1"/>
</dbReference>
<keyword evidence="9" id="KW-0804">Transcription</keyword>
<feature type="region of interest" description="Disordered" evidence="12">
    <location>
        <begin position="154"/>
        <end position="340"/>
    </location>
</feature>
<keyword evidence="10" id="KW-0539">Nucleus</keyword>
<evidence type="ECO:0000256" key="3">
    <source>
        <dbReference type="ARBA" id="ARBA00022723"/>
    </source>
</evidence>
<evidence type="ECO:0000259" key="14">
    <source>
        <dbReference type="PROSITE" id="PS50157"/>
    </source>
</evidence>
<comment type="subcellular location">
    <subcellularLocation>
        <location evidence="1">Nucleus</location>
    </subcellularLocation>
</comment>
<evidence type="ECO:0000256" key="10">
    <source>
        <dbReference type="ARBA" id="ARBA00023242"/>
    </source>
</evidence>
<feature type="domain" description="C2H2-type" evidence="14">
    <location>
        <begin position="516"/>
        <end position="543"/>
    </location>
</feature>
<feature type="domain" description="C2H2-type" evidence="14">
    <location>
        <begin position="339"/>
        <end position="366"/>
    </location>
</feature>
<dbReference type="Gene3D" id="3.30.710.10">
    <property type="entry name" value="Potassium Channel Kv1.1, Chain A"/>
    <property type="match status" value="1"/>
</dbReference>
<feature type="domain" description="C2H2-type" evidence="14">
    <location>
        <begin position="629"/>
        <end position="656"/>
    </location>
</feature>
<dbReference type="SMART" id="SM00355">
    <property type="entry name" value="ZnF_C2H2"/>
    <property type="match status" value="11"/>
</dbReference>
<feature type="compositionally biased region" description="Polar residues" evidence="12">
    <location>
        <begin position="209"/>
        <end position="227"/>
    </location>
</feature>
<dbReference type="PANTHER" id="PTHR24399">
    <property type="entry name" value="ZINC FINGER AND BTB DOMAIN-CONTAINING"/>
    <property type="match status" value="1"/>
</dbReference>
<evidence type="ECO:0000256" key="7">
    <source>
        <dbReference type="ARBA" id="ARBA00023015"/>
    </source>
</evidence>
<feature type="compositionally biased region" description="Acidic residues" evidence="12">
    <location>
        <begin position="273"/>
        <end position="283"/>
    </location>
</feature>
<evidence type="ECO:0000313" key="16">
    <source>
        <dbReference type="Proteomes" id="UP001557470"/>
    </source>
</evidence>
<dbReference type="FunFam" id="3.30.160.60:FF:000100">
    <property type="entry name" value="Zinc finger 45-like"/>
    <property type="match status" value="1"/>
</dbReference>
<feature type="domain" description="C2H2-type" evidence="14">
    <location>
        <begin position="367"/>
        <end position="397"/>
    </location>
</feature>
<dbReference type="Gene3D" id="3.30.160.60">
    <property type="entry name" value="Classic Zinc Finger"/>
    <property type="match status" value="9"/>
</dbReference>
<feature type="domain" description="C2H2-type" evidence="14">
    <location>
        <begin position="487"/>
        <end position="515"/>
    </location>
</feature>
<name>A0ABD0XGU1_UMBPY</name>
<dbReference type="InterPro" id="IPR000210">
    <property type="entry name" value="BTB/POZ_dom"/>
</dbReference>
<feature type="domain" description="C2H2-type" evidence="14">
    <location>
        <begin position="572"/>
        <end position="600"/>
    </location>
</feature>
<feature type="compositionally biased region" description="Acidic residues" evidence="12">
    <location>
        <begin position="290"/>
        <end position="300"/>
    </location>
</feature>
<sequence length="795" mass="88928">MVSDVSSDHAQCVLAFLNKQRGLGWFCDAKLTVGEGGHVYTAHRNILACFSDRFKETEPTITMVEEVCLPDECPRDGLELLLEFLYTGQLKLDSLVLEDVKKAAEILRVPAVLALCNQFTTEGVDSSEGPQSEELLSGADEVISAVNYVENKVTLKTGRPPKKRGRPKKAQSPISGLCNEDPPEVTTPATTTRSGRRVRASRKLLEEAPSSQILSQERTSSQETQPLVESPKDGSDGSEIKGEVLPQPRDTTEVKDTVCPESNYEGYLRPQGDDCDDDDDDDGGGVLMEVVDEDTDEEYMPDVLPSSSTSSKGRRKRPGKVVNKENGEGAAGTSKKGSVQCPTCNKTFLSKYYLKVHNRRHTGERPFGCSKCGKRYYRKENLTDHQAKKNCDCGEKIKAVHNCLQCPMSFDRLVDLRLHAVSHTGEMPNKCTSCSEQFMHKKDLRNHEIKIHGAPKPHACTLCSKAYLSKTELRLHEASKHRGEKLFVCEECGHAASSRNGLQMHIKAIHRNERPFVCMYCNHAFTQKANLNMHLRVHTGEKPYQCHLCGKTFRTQASLDKHDRTHTGERPYSCEFCQQRFTEKGPMLRHVASKHQDNRPHSCKICSKTFKAVEQLRVHVRRHQGMRKFECEKCGYKFTRQAHLRRHTQVHNRTENYSPRERKLRNLIVKEGSQKEANLSPTLPAEADTTEGTVAGSPPGSRGPSPASDILCVVIQPEMESNQVKMEEELNQVVVEDGPGQPEESLTQVELTTTLGLVELKNKVEQTIQGAGDDLLPKTTVELDDLRDEPAEMKA</sequence>
<comment type="caution">
    <text evidence="15">The sequence shown here is derived from an EMBL/GenBank/DDBJ whole genome shotgun (WGS) entry which is preliminary data.</text>
</comment>
<comment type="similarity">
    <text evidence="2">Belongs to the krueppel C2H2-type zinc-finger protein family.</text>
</comment>
<evidence type="ECO:0000256" key="9">
    <source>
        <dbReference type="ARBA" id="ARBA00023163"/>
    </source>
</evidence>
<feature type="compositionally biased region" description="Low complexity" evidence="12">
    <location>
        <begin position="695"/>
        <end position="707"/>
    </location>
</feature>
<evidence type="ECO:0000256" key="8">
    <source>
        <dbReference type="ARBA" id="ARBA00023125"/>
    </source>
</evidence>
<dbReference type="EMBL" id="JAGEUA010000001">
    <property type="protein sequence ID" value="KAL1020590.1"/>
    <property type="molecule type" value="Genomic_DNA"/>
</dbReference>
<dbReference type="AlphaFoldDB" id="A0ABD0XGU1"/>
<dbReference type="FunFam" id="3.30.160.60:FF:001117">
    <property type="entry name" value="Zinc finger and BTB domain containing 48"/>
    <property type="match status" value="1"/>
</dbReference>
<dbReference type="SUPFAM" id="SSF57667">
    <property type="entry name" value="beta-beta-alpha zinc fingers"/>
    <property type="match status" value="6"/>
</dbReference>
<dbReference type="InterPro" id="IPR036236">
    <property type="entry name" value="Znf_C2H2_sf"/>
</dbReference>
<keyword evidence="5 11" id="KW-0863">Zinc-finger</keyword>
<feature type="region of interest" description="Disordered" evidence="12">
    <location>
        <begin position="671"/>
        <end position="707"/>
    </location>
</feature>
<protein>
    <submittedName>
        <fullName evidence="15">Uncharacterized protein</fullName>
    </submittedName>
</protein>
<dbReference type="GO" id="GO:0008270">
    <property type="term" value="F:zinc ion binding"/>
    <property type="evidence" value="ECO:0007669"/>
    <property type="project" value="UniProtKB-KW"/>
</dbReference>
<reference evidence="15 16" key="1">
    <citation type="submission" date="2024-06" db="EMBL/GenBank/DDBJ databases">
        <authorList>
            <person name="Pan Q."/>
            <person name="Wen M."/>
            <person name="Jouanno E."/>
            <person name="Zahm M."/>
            <person name="Klopp C."/>
            <person name="Cabau C."/>
            <person name="Louis A."/>
            <person name="Berthelot C."/>
            <person name="Parey E."/>
            <person name="Roest Crollius H."/>
            <person name="Montfort J."/>
            <person name="Robinson-Rechavi M."/>
            <person name="Bouchez O."/>
            <person name="Lampietro C."/>
            <person name="Lopez Roques C."/>
            <person name="Donnadieu C."/>
            <person name="Postlethwait J."/>
            <person name="Bobe J."/>
            <person name="Verreycken H."/>
            <person name="Guiguen Y."/>
        </authorList>
    </citation>
    <scope>NUCLEOTIDE SEQUENCE [LARGE SCALE GENOMIC DNA]</scope>
    <source>
        <strain evidence="15">Up_M1</strain>
        <tissue evidence="15">Testis</tissue>
    </source>
</reference>
<evidence type="ECO:0000256" key="12">
    <source>
        <dbReference type="SAM" id="MobiDB-lite"/>
    </source>
</evidence>
<dbReference type="PROSITE" id="PS00028">
    <property type="entry name" value="ZINC_FINGER_C2H2_1"/>
    <property type="match status" value="9"/>
</dbReference>
<feature type="domain" description="C2H2-type" evidence="14">
    <location>
        <begin position="544"/>
        <end position="571"/>
    </location>
</feature>
<dbReference type="FunFam" id="3.30.160.60:FF:000809">
    <property type="entry name" value="Zinc finger and BTB domain-containing 48"/>
    <property type="match status" value="1"/>
</dbReference>
<evidence type="ECO:0000256" key="5">
    <source>
        <dbReference type="ARBA" id="ARBA00022771"/>
    </source>
</evidence>
<accession>A0ABD0XGU1</accession>